<evidence type="ECO:0000313" key="18">
    <source>
        <dbReference type="EMBL" id="KGR76060.1"/>
    </source>
</evidence>
<evidence type="ECO:0000256" key="13">
    <source>
        <dbReference type="PIRSR" id="PIRSR036497-2"/>
    </source>
</evidence>
<dbReference type="Pfam" id="PF00742">
    <property type="entry name" value="Homoserine_dh"/>
    <property type="match status" value="1"/>
</dbReference>
<keyword evidence="19" id="KW-1185">Reference proteome</keyword>
<feature type="binding site" evidence="13">
    <location>
        <position position="104"/>
    </location>
    <ligand>
        <name>NADPH</name>
        <dbReference type="ChEBI" id="CHEBI:57783"/>
    </ligand>
</feature>
<comment type="similarity">
    <text evidence="3 15">Belongs to the homoserine dehydrogenase family.</text>
</comment>
<evidence type="ECO:0000256" key="11">
    <source>
        <dbReference type="ARBA" id="ARBA00048841"/>
    </source>
</evidence>
<keyword evidence="13 14" id="KW-0521">NADP</keyword>
<keyword evidence="7 14" id="KW-0791">Threonine biosynthesis</keyword>
<sequence length="328" mass="35995">MATIKAAILGFGTVGQGIYHILNEKREELRDKLGLELEVAKILVRDTTKERVPGTAHLLTDSIDDCLSVKGIQVVFEAIVNEEPAYGYLKKAVENKCHVITANKVMFAKWGLELQELARQNGVFVGYEATTAGGVPVIKTMKNILLVNNVSRIQGVLNGTTNYILTKMRAEGWSFEEALKEAQILGYAEADPYNDISGQDAFKKLMILSSLAFGDQPNWADVEVVGIDSISAQQVEQSIKNGLRYRHVAEVEKHQDGTLFAKVAPMLVDKEHPLYPIDDVFNAVTMETNYIGTLTLVGPGAGMYPTASVMVEDYAEIIGKRAGFVVTI</sequence>
<evidence type="ECO:0000256" key="14">
    <source>
        <dbReference type="RuleBase" id="RU000579"/>
    </source>
</evidence>
<dbReference type="GO" id="GO:0009086">
    <property type="term" value="P:methionine biosynthetic process"/>
    <property type="evidence" value="ECO:0007669"/>
    <property type="project" value="UniProtKB-KW"/>
</dbReference>
<feature type="binding site" evidence="13">
    <location>
        <position position="189"/>
    </location>
    <ligand>
        <name>L-homoserine</name>
        <dbReference type="ChEBI" id="CHEBI:57476"/>
    </ligand>
</feature>
<dbReference type="GO" id="GO:0050661">
    <property type="term" value="F:NADP binding"/>
    <property type="evidence" value="ECO:0007669"/>
    <property type="project" value="InterPro"/>
</dbReference>
<evidence type="ECO:0000256" key="2">
    <source>
        <dbReference type="ARBA" id="ARBA00005062"/>
    </source>
</evidence>
<comment type="catalytic activity">
    <reaction evidence="11">
        <text>L-homoserine + NADP(+) = L-aspartate 4-semialdehyde + NADPH + H(+)</text>
        <dbReference type="Rhea" id="RHEA:15761"/>
        <dbReference type="ChEBI" id="CHEBI:15378"/>
        <dbReference type="ChEBI" id="CHEBI:57476"/>
        <dbReference type="ChEBI" id="CHEBI:57783"/>
        <dbReference type="ChEBI" id="CHEBI:58349"/>
        <dbReference type="ChEBI" id="CHEBI:537519"/>
        <dbReference type="EC" id="1.1.1.3"/>
    </reaction>
    <physiologicalReaction direction="right-to-left" evidence="11">
        <dbReference type="Rhea" id="RHEA:15763"/>
    </physiologicalReaction>
</comment>
<evidence type="ECO:0000259" key="16">
    <source>
        <dbReference type="Pfam" id="PF00742"/>
    </source>
</evidence>
<feature type="domain" description="Homoserine dehydrogenase catalytic" evidence="16">
    <location>
        <begin position="136"/>
        <end position="313"/>
    </location>
</feature>
<dbReference type="PROSITE" id="PS01042">
    <property type="entry name" value="HOMOSER_DHGENASE"/>
    <property type="match status" value="1"/>
</dbReference>
<organism evidence="18 19">
    <name type="scientific">Ureibacillus sinduriensis BLB-1 = JCM 15800</name>
    <dbReference type="NCBI Taxonomy" id="1384057"/>
    <lineage>
        <taxon>Bacteria</taxon>
        <taxon>Bacillati</taxon>
        <taxon>Bacillota</taxon>
        <taxon>Bacilli</taxon>
        <taxon>Bacillales</taxon>
        <taxon>Caryophanaceae</taxon>
        <taxon>Ureibacillus</taxon>
    </lineage>
</organism>
<dbReference type="InterPro" id="IPR001342">
    <property type="entry name" value="HDH_cat"/>
</dbReference>
<evidence type="ECO:0000256" key="5">
    <source>
        <dbReference type="ARBA" id="ARBA00013376"/>
    </source>
</evidence>
<keyword evidence="6 14" id="KW-0028">Amino-acid biosynthesis</keyword>
<dbReference type="EMBL" id="JPVO01000047">
    <property type="protein sequence ID" value="KGR76060.1"/>
    <property type="molecule type" value="Genomic_DNA"/>
</dbReference>
<name>A0A0A3HXU9_9BACL</name>
<evidence type="ECO:0000256" key="10">
    <source>
        <dbReference type="ARBA" id="ARBA00023167"/>
    </source>
</evidence>
<gene>
    <name evidence="18" type="ORF">CD33_07725</name>
</gene>
<dbReference type="eggNOG" id="COG0460">
    <property type="taxonomic scope" value="Bacteria"/>
</dbReference>
<dbReference type="InterPro" id="IPR005106">
    <property type="entry name" value="Asp/hSer_DH_NAD-bd"/>
</dbReference>
<dbReference type="InterPro" id="IPR036291">
    <property type="entry name" value="NAD(P)-bd_dom_sf"/>
</dbReference>
<dbReference type="NCBIfam" id="NF004976">
    <property type="entry name" value="PRK06349.1"/>
    <property type="match status" value="1"/>
</dbReference>
<accession>A0A0A3HXU9</accession>
<dbReference type="OrthoDB" id="9808167at2"/>
<dbReference type="EC" id="1.1.1.3" evidence="4 14"/>
<evidence type="ECO:0000256" key="3">
    <source>
        <dbReference type="ARBA" id="ARBA00006753"/>
    </source>
</evidence>
<dbReference type="SUPFAM" id="SSF55347">
    <property type="entry name" value="Glyceraldehyde-3-phosphate dehydrogenase-like, C-terminal domain"/>
    <property type="match status" value="1"/>
</dbReference>
<dbReference type="SUPFAM" id="SSF51735">
    <property type="entry name" value="NAD(P)-binding Rossmann-fold domains"/>
    <property type="match status" value="1"/>
</dbReference>
<dbReference type="STRING" id="1384057.CD33_07725"/>
<comment type="caution">
    <text evidence="18">The sequence shown here is derived from an EMBL/GenBank/DDBJ whole genome shotgun (WGS) entry which is preliminary data.</text>
</comment>
<feature type="active site" description="Proton donor" evidence="12">
    <location>
        <position position="204"/>
    </location>
</feature>
<evidence type="ECO:0000256" key="1">
    <source>
        <dbReference type="ARBA" id="ARBA00005056"/>
    </source>
</evidence>
<evidence type="ECO:0000256" key="8">
    <source>
        <dbReference type="ARBA" id="ARBA00023002"/>
    </source>
</evidence>
<dbReference type="PIRSF" id="PIRSF036497">
    <property type="entry name" value="HDH_short"/>
    <property type="match status" value="1"/>
</dbReference>
<comment type="pathway">
    <text evidence="2 14">Amino-acid biosynthesis; L-methionine biosynthesis via de novo pathway; L-homoserine from L-aspartate: step 3/3.</text>
</comment>
<dbReference type="UniPathway" id="UPA00050">
    <property type="reaction ID" value="UER00063"/>
</dbReference>
<dbReference type="AlphaFoldDB" id="A0A0A3HXU9"/>
<feature type="domain" description="Aspartate/homoserine dehydrogenase NAD-binding" evidence="17">
    <location>
        <begin position="10"/>
        <end position="125"/>
    </location>
</feature>
<keyword evidence="8 14" id="KW-0560">Oxidoreductase</keyword>
<dbReference type="UniPathway" id="UPA00051">
    <property type="reaction ID" value="UER00465"/>
</dbReference>
<dbReference type="Pfam" id="PF03447">
    <property type="entry name" value="NAD_binding_3"/>
    <property type="match status" value="1"/>
</dbReference>
<proteinExistence type="inferred from homology"/>
<evidence type="ECO:0000256" key="12">
    <source>
        <dbReference type="PIRSR" id="PIRSR036497-1"/>
    </source>
</evidence>
<dbReference type="GO" id="GO:0009088">
    <property type="term" value="P:threonine biosynthetic process"/>
    <property type="evidence" value="ECO:0007669"/>
    <property type="project" value="UniProtKB-UniPathway"/>
</dbReference>
<dbReference type="Gene3D" id="3.40.50.720">
    <property type="entry name" value="NAD(P)-binding Rossmann-like Domain"/>
    <property type="match status" value="1"/>
</dbReference>
<dbReference type="RefSeq" id="WP_036199644.1">
    <property type="nucleotide sequence ID" value="NZ_AVCY01000009.1"/>
</dbReference>
<keyword evidence="9" id="KW-0915">Sodium</keyword>
<protein>
    <recommendedName>
        <fullName evidence="5 14">Homoserine dehydrogenase</fullName>
        <ecNumber evidence="4 14">1.1.1.3</ecNumber>
    </recommendedName>
</protein>
<evidence type="ECO:0000256" key="7">
    <source>
        <dbReference type="ARBA" id="ARBA00022697"/>
    </source>
</evidence>
<comment type="pathway">
    <text evidence="1 14">Amino-acid biosynthesis; L-threonine biosynthesis; L-threonine from L-aspartate: step 3/5.</text>
</comment>
<dbReference type="GO" id="GO:0004412">
    <property type="term" value="F:homoserine dehydrogenase activity"/>
    <property type="evidence" value="ECO:0007669"/>
    <property type="project" value="UniProtKB-EC"/>
</dbReference>
<dbReference type="Gene3D" id="3.30.360.10">
    <property type="entry name" value="Dihydrodipicolinate Reductase, domain 2"/>
    <property type="match status" value="1"/>
</dbReference>
<evidence type="ECO:0000259" key="17">
    <source>
        <dbReference type="Pfam" id="PF03447"/>
    </source>
</evidence>
<dbReference type="PANTHER" id="PTHR43331:SF1">
    <property type="entry name" value="HOMOSERINE DEHYDROGENASE"/>
    <property type="match status" value="1"/>
</dbReference>
<dbReference type="PANTHER" id="PTHR43331">
    <property type="entry name" value="HOMOSERINE DEHYDROGENASE"/>
    <property type="match status" value="1"/>
</dbReference>
<evidence type="ECO:0000256" key="9">
    <source>
        <dbReference type="ARBA" id="ARBA00023053"/>
    </source>
</evidence>
<evidence type="ECO:0000256" key="4">
    <source>
        <dbReference type="ARBA" id="ARBA00013213"/>
    </source>
</evidence>
<dbReference type="InterPro" id="IPR022697">
    <property type="entry name" value="HDH_short"/>
</dbReference>
<dbReference type="FunFam" id="3.30.360.10:FF:000005">
    <property type="entry name" value="Homoserine dehydrogenase"/>
    <property type="match status" value="1"/>
</dbReference>
<evidence type="ECO:0000256" key="6">
    <source>
        <dbReference type="ARBA" id="ARBA00022605"/>
    </source>
</evidence>
<evidence type="ECO:0000313" key="19">
    <source>
        <dbReference type="Proteomes" id="UP000030408"/>
    </source>
</evidence>
<evidence type="ECO:0000256" key="15">
    <source>
        <dbReference type="RuleBase" id="RU004171"/>
    </source>
</evidence>
<dbReference type="Proteomes" id="UP000030408">
    <property type="component" value="Unassembled WGS sequence"/>
</dbReference>
<reference evidence="18 19" key="1">
    <citation type="submission" date="2014-02" db="EMBL/GenBank/DDBJ databases">
        <title>Draft genome sequence of Lysinibacillus sinduriensis JCM 15800.</title>
        <authorList>
            <person name="Zhang F."/>
            <person name="Wang G."/>
            <person name="Zhang L."/>
        </authorList>
    </citation>
    <scope>NUCLEOTIDE SEQUENCE [LARGE SCALE GENOMIC DNA]</scope>
    <source>
        <strain evidence="18 19">JCM 15800</strain>
    </source>
</reference>
<feature type="binding site" evidence="13">
    <location>
        <begin position="10"/>
        <end position="15"/>
    </location>
    <ligand>
        <name>NADP(+)</name>
        <dbReference type="ChEBI" id="CHEBI:58349"/>
    </ligand>
</feature>
<dbReference type="InterPro" id="IPR019811">
    <property type="entry name" value="HDH_CS"/>
</dbReference>
<keyword evidence="10 14" id="KW-0486">Methionine biosynthesis</keyword>